<dbReference type="OrthoDB" id="9800596at2"/>
<keyword evidence="3" id="KW-1185">Reference proteome</keyword>
<evidence type="ECO:0000313" key="2">
    <source>
        <dbReference type="EMBL" id="TCT37459.1"/>
    </source>
</evidence>
<comment type="caution">
    <text evidence="2">The sequence shown here is derived from an EMBL/GenBank/DDBJ whole genome shotgun (WGS) entry which is preliminary data.</text>
</comment>
<sequence length="274" mass="30363">MTMQIGEFELPIDQIEIPDDRARNLDKDWSRALGQLIATSGLTNAITVRKTDDGYRLVTGLHRVDAHRLIGLANIRARLSDAANDDEARLEEVMENLGRNELNALDRCHHLYELKQAYERLYPETKAGTAGALARHGSANEIFSFATDVAEKIGLSTRAIQIAVKIWKDLTQASRIRLAGTAIAEKQSELKLLSAQAGPLQKKILDLILSEDNGAKSVQEALDYLNNGVAVAPIEKKFLTISRTISALPDETFDRLVLANEDRVLASLKRRGRI</sequence>
<gene>
    <name evidence="2" type="ORF">EDC90_101836</name>
</gene>
<dbReference type="Proteomes" id="UP000295097">
    <property type="component" value="Unassembled WGS sequence"/>
</dbReference>
<dbReference type="InterPro" id="IPR003115">
    <property type="entry name" value="ParB_N"/>
</dbReference>
<name>A0A4R3NX79_9HYPH</name>
<dbReference type="GO" id="GO:0007059">
    <property type="term" value="P:chromosome segregation"/>
    <property type="evidence" value="ECO:0007669"/>
    <property type="project" value="TreeGrafter"/>
</dbReference>
<dbReference type="EMBL" id="SMAR01000018">
    <property type="protein sequence ID" value="TCT37459.1"/>
    <property type="molecule type" value="Genomic_DNA"/>
</dbReference>
<dbReference type="PANTHER" id="PTHR33375">
    <property type="entry name" value="CHROMOSOME-PARTITIONING PROTEIN PARB-RELATED"/>
    <property type="match status" value="1"/>
</dbReference>
<dbReference type="AlphaFoldDB" id="A0A4R3NX79"/>
<accession>A0A4R3NX79</accession>
<dbReference type="InterPro" id="IPR050336">
    <property type="entry name" value="Chromosome_partition/occlusion"/>
</dbReference>
<organism evidence="2 3">
    <name type="scientific">Martelella mediterranea</name>
    <dbReference type="NCBI Taxonomy" id="293089"/>
    <lineage>
        <taxon>Bacteria</taxon>
        <taxon>Pseudomonadati</taxon>
        <taxon>Pseudomonadota</taxon>
        <taxon>Alphaproteobacteria</taxon>
        <taxon>Hyphomicrobiales</taxon>
        <taxon>Aurantimonadaceae</taxon>
        <taxon>Martelella</taxon>
    </lineage>
</organism>
<dbReference type="InterPro" id="IPR036086">
    <property type="entry name" value="ParB/Sulfiredoxin_sf"/>
</dbReference>
<feature type="domain" description="ParB-like N-terminal" evidence="1">
    <location>
        <begin position="8"/>
        <end position="97"/>
    </location>
</feature>
<proteinExistence type="predicted"/>
<dbReference type="Gene3D" id="3.90.1530.30">
    <property type="match status" value="1"/>
</dbReference>
<dbReference type="SUPFAM" id="SSF110849">
    <property type="entry name" value="ParB/Sulfiredoxin"/>
    <property type="match status" value="1"/>
</dbReference>
<dbReference type="Pfam" id="PF02195">
    <property type="entry name" value="ParB_N"/>
    <property type="match status" value="1"/>
</dbReference>
<protein>
    <submittedName>
        <fullName evidence="2">ParB family chromosome partitioning protein</fullName>
    </submittedName>
</protein>
<dbReference type="RefSeq" id="WP_132312003.1">
    <property type="nucleotide sequence ID" value="NZ_SMAR01000018.1"/>
</dbReference>
<reference evidence="2 3" key="1">
    <citation type="submission" date="2019-03" db="EMBL/GenBank/DDBJ databases">
        <title>Freshwater and sediment microbial communities from various areas in North America, analyzing microbe dynamics in response to fracking.</title>
        <authorList>
            <person name="Lamendella R."/>
        </authorList>
    </citation>
    <scope>NUCLEOTIDE SEQUENCE [LARGE SCALE GENOMIC DNA]</scope>
    <source>
        <strain evidence="2 3">175.2</strain>
    </source>
</reference>
<evidence type="ECO:0000259" key="1">
    <source>
        <dbReference type="SMART" id="SM00470"/>
    </source>
</evidence>
<dbReference type="PANTHER" id="PTHR33375:SF1">
    <property type="entry name" value="CHROMOSOME-PARTITIONING PROTEIN PARB-RELATED"/>
    <property type="match status" value="1"/>
</dbReference>
<dbReference type="SMART" id="SM00470">
    <property type="entry name" value="ParB"/>
    <property type="match status" value="1"/>
</dbReference>
<dbReference type="GO" id="GO:0005694">
    <property type="term" value="C:chromosome"/>
    <property type="evidence" value="ECO:0007669"/>
    <property type="project" value="TreeGrafter"/>
</dbReference>
<evidence type="ECO:0000313" key="3">
    <source>
        <dbReference type="Proteomes" id="UP000295097"/>
    </source>
</evidence>